<proteinExistence type="predicted"/>
<dbReference type="AlphaFoldDB" id="M3EJ28"/>
<name>M3EJ28_9LEPT</name>
<evidence type="ECO:0000313" key="2">
    <source>
        <dbReference type="Proteomes" id="UP000011770"/>
    </source>
</evidence>
<gene>
    <name evidence="1" type="ORF">LEP1GSC188_3551</name>
</gene>
<evidence type="ECO:0000313" key="1">
    <source>
        <dbReference type="EMBL" id="EMF81048.1"/>
    </source>
</evidence>
<sequence>MRLFTCKKYDFLIEKDLPSLSASTPTQKYRVGTKFHRGFVVIPTDLSSDPILVGKVMLFMTSYPLKREFDNTNVKDWIPKVISEF</sequence>
<accession>M3EJ28</accession>
<protein>
    <submittedName>
        <fullName evidence="1">Uncharacterized protein</fullName>
    </submittedName>
</protein>
<reference evidence="1 2" key="1">
    <citation type="submission" date="2013-01" db="EMBL/GenBank/DDBJ databases">
        <authorList>
            <person name="Harkins D.M."/>
            <person name="Durkin A.S."/>
            <person name="Brinkac L.M."/>
            <person name="Haft D.H."/>
            <person name="Selengut J.D."/>
            <person name="Sanka R."/>
            <person name="DePew J."/>
            <person name="Purushe J."/>
            <person name="Tulsiani S.M."/>
            <person name="Graham G.C."/>
            <person name="Burns M.-A."/>
            <person name="Dohnt M.F."/>
            <person name="Smythe L.D."/>
            <person name="McKay D.B."/>
            <person name="Craig S.B."/>
            <person name="Vinetz J.M."/>
            <person name="Sutton G.G."/>
            <person name="Nierman W.C."/>
            <person name="Fouts D.E."/>
        </authorList>
    </citation>
    <scope>NUCLEOTIDE SEQUENCE [LARGE SCALE GENOMIC DNA]</scope>
    <source>
        <strain evidence="1 2">LT2116</strain>
    </source>
</reference>
<organism evidence="1 2">
    <name type="scientific">Leptospira weilii serovar Topaz str. LT2116</name>
    <dbReference type="NCBI Taxonomy" id="1088540"/>
    <lineage>
        <taxon>Bacteria</taxon>
        <taxon>Pseudomonadati</taxon>
        <taxon>Spirochaetota</taxon>
        <taxon>Spirochaetia</taxon>
        <taxon>Leptospirales</taxon>
        <taxon>Leptospiraceae</taxon>
        <taxon>Leptospira</taxon>
    </lineage>
</organism>
<dbReference type="Proteomes" id="UP000011770">
    <property type="component" value="Unassembled WGS sequence"/>
</dbReference>
<dbReference type="AntiFam" id="ANF00049">
    <property type="entry name" value="Contained within insertion sequence ISlin1"/>
</dbReference>
<comment type="caution">
    <text evidence="1">The sequence shown here is derived from an EMBL/GenBank/DDBJ whole genome shotgun (WGS) entry which is preliminary data.</text>
</comment>
<dbReference type="EMBL" id="AHOR02000040">
    <property type="protein sequence ID" value="EMF81048.1"/>
    <property type="molecule type" value="Genomic_DNA"/>
</dbReference>